<gene>
    <name evidence="4" type="ORF">IQ235_01090</name>
</gene>
<evidence type="ECO:0000259" key="3">
    <source>
        <dbReference type="PROSITE" id="PS51371"/>
    </source>
</evidence>
<dbReference type="EMBL" id="JADEXN010000008">
    <property type="protein sequence ID" value="MBE9039391.1"/>
    <property type="molecule type" value="Genomic_DNA"/>
</dbReference>
<dbReference type="InterPro" id="IPR046342">
    <property type="entry name" value="CBS_dom_sf"/>
</dbReference>
<evidence type="ECO:0000313" key="4">
    <source>
        <dbReference type="EMBL" id="MBE9039391.1"/>
    </source>
</evidence>
<reference evidence="4" key="1">
    <citation type="submission" date="2020-10" db="EMBL/GenBank/DDBJ databases">
        <authorList>
            <person name="Castelo-Branco R."/>
            <person name="Eusebio N."/>
            <person name="Adriana R."/>
            <person name="Vieira A."/>
            <person name="Brugerolle De Fraissinette N."/>
            <person name="Rezende De Castro R."/>
            <person name="Schneider M.P."/>
            <person name="Vasconcelos V."/>
            <person name="Leao P.N."/>
        </authorList>
    </citation>
    <scope>NUCLEOTIDE SEQUENCE</scope>
    <source>
        <strain evidence="4">LEGE 11467</strain>
    </source>
</reference>
<dbReference type="Gene3D" id="3.10.580.10">
    <property type="entry name" value="CBS-domain"/>
    <property type="match status" value="2"/>
</dbReference>
<evidence type="ECO:0000313" key="5">
    <source>
        <dbReference type="Proteomes" id="UP000621799"/>
    </source>
</evidence>
<dbReference type="PROSITE" id="PS51371">
    <property type="entry name" value="CBS"/>
    <property type="match status" value="3"/>
</dbReference>
<dbReference type="SUPFAM" id="SSF54631">
    <property type="entry name" value="CBS-domain pair"/>
    <property type="match status" value="2"/>
</dbReference>
<feature type="domain" description="CBS" evidence="3">
    <location>
        <begin position="175"/>
        <end position="235"/>
    </location>
</feature>
<proteinExistence type="predicted"/>
<dbReference type="InterPro" id="IPR000644">
    <property type="entry name" value="CBS_dom"/>
</dbReference>
<feature type="domain" description="CBS" evidence="3">
    <location>
        <begin position="244"/>
        <end position="305"/>
    </location>
</feature>
<dbReference type="PANTHER" id="PTHR43080">
    <property type="entry name" value="CBS DOMAIN-CONTAINING PROTEIN CBSX3, MITOCHONDRIAL"/>
    <property type="match status" value="1"/>
</dbReference>
<dbReference type="CDD" id="cd17774">
    <property type="entry name" value="CBS_two-component_sensor_histidine_kinase_repeat2"/>
    <property type="match status" value="1"/>
</dbReference>
<feature type="domain" description="CBS" evidence="3">
    <location>
        <begin position="108"/>
        <end position="168"/>
    </location>
</feature>
<sequence length="382" mass="42271">MQFDDLPIGTPSLEDAIDRHPLIVSPQTPLLEAIALMNQTRADICSMADSILDGSIALRDTIPLTGARSSCVLAIEGDELVGIFTERDIVRLTAAGVDFAGVRVDRIMARPIITFKHSEFQDIFAVLFLFRRYQMRHLVIVDDREKLVGVVSSESIRRVLRPANLLKMRRVSEVMTTPVIQAPLSSSMLSIARLMAEHRVSCVVIVEADAEPFALPAGIVTERDIVQFQALGLNLSHTPAEAVMSSPLFLLSPEDSLWTAHREMQKRRVRRLVVSWNWGSGLGIVTQTSLLRIFDPMEMYGVVETLQRTVDELENKRGDGALGGKFSPEVPVESSPLDGRIHLANLRTCLERLTDRSSLSSLQQDAIVAQALAALSQLEQNN</sequence>
<dbReference type="AlphaFoldDB" id="A0A928VW86"/>
<protein>
    <submittedName>
        <fullName evidence="4">CBS domain-containing protein</fullName>
    </submittedName>
</protein>
<dbReference type="SMART" id="SM00116">
    <property type="entry name" value="CBS"/>
    <property type="match status" value="4"/>
</dbReference>
<comment type="caution">
    <text evidence="4">The sequence shown here is derived from an EMBL/GenBank/DDBJ whole genome shotgun (WGS) entry which is preliminary data.</text>
</comment>
<dbReference type="RefSeq" id="WP_264319652.1">
    <property type="nucleotide sequence ID" value="NZ_JADEXN010000008.1"/>
</dbReference>
<accession>A0A928VW86</accession>
<keyword evidence="5" id="KW-1185">Reference proteome</keyword>
<evidence type="ECO:0000256" key="1">
    <source>
        <dbReference type="ARBA" id="ARBA00023122"/>
    </source>
</evidence>
<dbReference type="PANTHER" id="PTHR43080:SF2">
    <property type="entry name" value="CBS DOMAIN-CONTAINING PROTEIN"/>
    <property type="match status" value="1"/>
</dbReference>
<organism evidence="4 5">
    <name type="scientific">Zarconia navalis LEGE 11467</name>
    <dbReference type="NCBI Taxonomy" id="1828826"/>
    <lineage>
        <taxon>Bacteria</taxon>
        <taxon>Bacillati</taxon>
        <taxon>Cyanobacteriota</taxon>
        <taxon>Cyanophyceae</taxon>
        <taxon>Oscillatoriophycideae</taxon>
        <taxon>Oscillatoriales</taxon>
        <taxon>Oscillatoriales incertae sedis</taxon>
        <taxon>Zarconia</taxon>
        <taxon>Zarconia navalis</taxon>
    </lineage>
</organism>
<name>A0A928VW86_9CYAN</name>
<keyword evidence="1 2" id="KW-0129">CBS domain</keyword>
<dbReference type="Proteomes" id="UP000621799">
    <property type="component" value="Unassembled WGS sequence"/>
</dbReference>
<dbReference type="Pfam" id="PF00571">
    <property type="entry name" value="CBS"/>
    <property type="match status" value="4"/>
</dbReference>
<dbReference type="InterPro" id="IPR051257">
    <property type="entry name" value="Diverse_CBS-Domain"/>
</dbReference>
<dbReference type="CDD" id="cd04620">
    <property type="entry name" value="CBS_two-component_sensor_histidine_kinase_repeat1"/>
    <property type="match status" value="1"/>
</dbReference>
<evidence type="ECO:0000256" key="2">
    <source>
        <dbReference type="PROSITE-ProRule" id="PRU00703"/>
    </source>
</evidence>